<dbReference type="InterPro" id="IPR011032">
    <property type="entry name" value="GroES-like_sf"/>
</dbReference>
<keyword evidence="2 5" id="KW-0479">Metal-binding</keyword>
<feature type="domain" description="Enoyl reductase (ER)" evidence="6">
    <location>
        <begin position="10"/>
        <end position="327"/>
    </location>
</feature>
<protein>
    <submittedName>
        <fullName evidence="7">Alcohol dehydrogenase</fullName>
    </submittedName>
</protein>
<dbReference type="Proteomes" id="UP000295511">
    <property type="component" value="Unassembled WGS sequence"/>
</dbReference>
<evidence type="ECO:0000256" key="4">
    <source>
        <dbReference type="ARBA" id="ARBA00023002"/>
    </source>
</evidence>
<dbReference type="PROSITE" id="PS00059">
    <property type="entry name" value="ADH_ZINC"/>
    <property type="match status" value="1"/>
</dbReference>
<dbReference type="PANTHER" id="PTHR43401">
    <property type="entry name" value="L-THREONINE 3-DEHYDROGENASE"/>
    <property type="match status" value="1"/>
</dbReference>
<evidence type="ECO:0000313" key="8">
    <source>
        <dbReference type="Proteomes" id="UP000295511"/>
    </source>
</evidence>
<comment type="similarity">
    <text evidence="5">Belongs to the zinc-containing alcohol dehydrogenase family.</text>
</comment>
<dbReference type="InterPro" id="IPR013154">
    <property type="entry name" value="ADH-like_N"/>
</dbReference>
<dbReference type="OrthoDB" id="9797931at2"/>
<accession>A0A4V2ZRY6</accession>
<dbReference type="SUPFAM" id="SSF50129">
    <property type="entry name" value="GroES-like"/>
    <property type="match status" value="1"/>
</dbReference>
<dbReference type="GO" id="GO:0016491">
    <property type="term" value="F:oxidoreductase activity"/>
    <property type="evidence" value="ECO:0007669"/>
    <property type="project" value="UniProtKB-KW"/>
</dbReference>
<evidence type="ECO:0000259" key="6">
    <source>
        <dbReference type="SMART" id="SM00829"/>
    </source>
</evidence>
<dbReference type="AlphaFoldDB" id="A0A4V2ZRY6"/>
<keyword evidence="4" id="KW-0560">Oxidoreductase</keyword>
<dbReference type="Pfam" id="PF08240">
    <property type="entry name" value="ADH_N"/>
    <property type="match status" value="1"/>
</dbReference>
<evidence type="ECO:0000256" key="2">
    <source>
        <dbReference type="ARBA" id="ARBA00022723"/>
    </source>
</evidence>
<evidence type="ECO:0000256" key="5">
    <source>
        <dbReference type="RuleBase" id="RU361277"/>
    </source>
</evidence>
<evidence type="ECO:0000256" key="1">
    <source>
        <dbReference type="ARBA" id="ARBA00001947"/>
    </source>
</evidence>
<dbReference type="GO" id="GO:0008270">
    <property type="term" value="F:zinc ion binding"/>
    <property type="evidence" value="ECO:0007669"/>
    <property type="project" value="InterPro"/>
</dbReference>
<gene>
    <name evidence="7" type="ORF">E1809_21370</name>
</gene>
<dbReference type="RefSeq" id="WP_133206271.1">
    <property type="nucleotide sequence ID" value="NZ_SMRU01000032.1"/>
</dbReference>
<evidence type="ECO:0000256" key="3">
    <source>
        <dbReference type="ARBA" id="ARBA00022833"/>
    </source>
</evidence>
<dbReference type="InterPro" id="IPR013149">
    <property type="entry name" value="ADH-like_C"/>
</dbReference>
<keyword evidence="8" id="KW-1185">Reference proteome</keyword>
<keyword evidence="3 5" id="KW-0862">Zinc</keyword>
<dbReference type="Pfam" id="PF00107">
    <property type="entry name" value="ADH_zinc_N"/>
    <property type="match status" value="1"/>
</dbReference>
<evidence type="ECO:0000313" key="7">
    <source>
        <dbReference type="EMBL" id="TDF91164.1"/>
    </source>
</evidence>
<name>A0A4V2ZRY6_9MICC</name>
<dbReference type="SMART" id="SM00829">
    <property type="entry name" value="PKS_ER"/>
    <property type="match status" value="1"/>
</dbReference>
<reference evidence="7 8" key="1">
    <citation type="submission" date="2019-03" db="EMBL/GenBank/DDBJ databases">
        <title>Whole genome sequence of Arthrobacter sp JH1-1.</title>
        <authorList>
            <person name="Trinh H.N."/>
        </authorList>
    </citation>
    <scope>NUCLEOTIDE SEQUENCE [LARGE SCALE GENOMIC DNA]</scope>
    <source>
        <strain evidence="7 8">JH1-1</strain>
    </source>
</reference>
<dbReference type="PANTHER" id="PTHR43401:SF2">
    <property type="entry name" value="L-THREONINE 3-DEHYDROGENASE"/>
    <property type="match status" value="1"/>
</dbReference>
<organism evidence="7 8">
    <name type="scientific">Arthrobacter terricola</name>
    <dbReference type="NCBI Taxonomy" id="2547396"/>
    <lineage>
        <taxon>Bacteria</taxon>
        <taxon>Bacillati</taxon>
        <taxon>Actinomycetota</taxon>
        <taxon>Actinomycetes</taxon>
        <taxon>Micrococcales</taxon>
        <taxon>Micrococcaceae</taxon>
        <taxon>Arthrobacter</taxon>
    </lineage>
</organism>
<dbReference type="Gene3D" id="3.40.50.720">
    <property type="entry name" value="NAD(P)-binding Rossmann-like Domain"/>
    <property type="match status" value="1"/>
</dbReference>
<dbReference type="InterPro" id="IPR036291">
    <property type="entry name" value="NAD(P)-bd_dom_sf"/>
</dbReference>
<dbReference type="InterPro" id="IPR050129">
    <property type="entry name" value="Zn_alcohol_dh"/>
</dbReference>
<dbReference type="Gene3D" id="3.90.180.10">
    <property type="entry name" value="Medium-chain alcohol dehydrogenases, catalytic domain"/>
    <property type="match status" value="1"/>
</dbReference>
<dbReference type="InterPro" id="IPR002328">
    <property type="entry name" value="ADH_Zn_CS"/>
</dbReference>
<comment type="cofactor">
    <cofactor evidence="1 5">
        <name>Zn(2+)</name>
        <dbReference type="ChEBI" id="CHEBI:29105"/>
    </cofactor>
</comment>
<proteinExistence type="inferred from homology"/>
<dbReference type="SUPFAM" id="SSF51735">
    <property type="entry name" value="NAD(P)-binding Rossmann-fold domains"/>
    <property type="match status" value="1"/>
</dbReference>
<dbReference type="EMBL" id="SMRU01000032">
    <property type="protein sequence ID" value="TDF91164.1"/>
    <property type="molecule type" value="Genomic_DNA"/>
</dbReference>
<comment type="caution">
    <text evidence="7">The sequence shown here is derived from an EMBL/GenBank/DDBJ whole genome shotgun (WGS) entry which is preliminary data.</text>
</comment>
<dbReference type="InterPro" id="IPR020843">
    <property type="entry name" value="ER"/>
</dbReference>
<sequence length="331" mass="34209">MRAVVLDGKGSIEVAQIEDPVAGAGEIVIAPEAVGICGTDIHLASGDYPTGTFPVVPGHEFAGTIVQVGSDVNGFKVGDRVCVDPNVACGTCDQCQAGATNLCRNLVPIGVTSNGAVAELVKVPASVVFALPDGIDWTTAALIEPLACVLHALGRIAPVTGKRVLIYGAGSIGLLAAALVKARGAASIDIIEPSPVRREAALEFGADNAYAPGRRTAERDIDLVIEASGHPSAVSDAIAKLAERGTLLQMGVVSPNASIDLFPYDLFDRELSFVGSQSLATSYPAAVEAIKELPDLASRMVTHTFGLEDYAAALEAAHSESARKVHILPQR</sequence>